<dbReference type="Gene3D" id="3.10.20.90">
    <property type="entry name" value="Phosphatidylinositol 3-kinase Catalytic Subunit, Chain A, domain 1"/>
    <property type="match status" value="2"/>
</dbReference>
<keyword evidence="3" id="KW-1185">Reference proteome</keyword>
<dbReference type="PROSITE" id="PS50053">
    <property type="entry name" value="UBIQUITIN_2"/>
    <property type="match status" value="2"/>
</dbReference>
<evidence type="ECO:0000259" key="1">
    <source>
        <dbReference type="PROSITE" id="PS50053"/>
    </source>
</evidence>
<dbReference type="CDD" id="cd17039">
    <property type="entry name" value="Ubl_ubiquitin_like"/>
    <property type="match status" value="1"/>
</dbReference>
<dbReference type="AlphaFoldDB" id="A0AAV1P5S4"/>
<dbReference type="SUPFAM" id="SSF54236">
    <property type="entry name" value="Ubiquitin-like"/>
    <property type="match status" value="2"/>
</dbReference>
<dbReference type="Pfam" id="PF00240">
    <property type="entry name" value="ubiquitin"/>
    <property type="match status" value="2"/>
</dbReference>
<dbReference type="PANTHER" id="PTHR10666">
    <property type="entry name" value="UBIQUITIN"/>
    <property type="match status" value="1"/>
</dbReference>
<dbReference type="SMART" id="SM00213">
    <property type="entry name" value="UBQ"/>
    <property type="match status" value="2"/>
</dbReference>
<dbReference type="InterPro" id="IPR019956">
    <property type="entry name" value="Ubiquitin_dom"/>
</dbReference>
<sequence>MIGKRILSRGDVTAEAAYKTHSKLKPAALLQLSVCLSVTSTFSLAQVITRPLIMDIIITMLDGTSLNLRVRPTDTVGYLKTLIQKNTGFAPEIQKLTFVNGQTVILNDNNRSISSYGLHSGCQVSLLLTQPPQPPQPATIQVFLRNEKGKVSTYDIRPDVTVSDFKLKVEAREGVPVSQQRLNHQGREMSQGKLADYNVEALSTIDMTLRLRGG</sequence>
<proteinExistence type="predicted"/>
<dbReference type="InterPro" id="IPR050158">
    <property type="entry name" value="Ubiquitin_ubiquitin-like"/>
</dbReference>
<dbReference type="InterPro" id="IPR000626">
    <property type="entry name" value="Ubiquitin-like_dom"/>
</dbReference>
<reference evidence="2 3" key="1">
    <citation type="submission" date="2024-01" db="EMBL/GenBank/DDBJ databases">
        <authorList>
            <person name="Alioto T."/>
            <person name="Alioto T."/>
            <person name="Gomez Garrido J."/>
        </authorList>
    </citation>
    <scope>NUCLEOTIDE SEQUENCE [LARGE SCALE GENOMIC DNA]</scope>
</reference>
<dbReference type="Proteomes" id="UP001314229">
    <property type="component" value="Unassembled WGS sequence"/>
</dbReference>
<dbReference type="PRINTS" id="PR00348">
    <property type="entry name" value="UBIQUITIN"/>
</dbReference>
<comment type="caution">
    <text evidence="2">The sequence shown here is derived from an EMBL/GenBank/DDBJ whole genome shotgun (WGS) entry which is preliminary data.</text>
</comment>
<protein>
    <submittedName>
        <fullName evidence="2">Uncharacterized protein LOC128364518</fullName>
    </submittedName>
</protein>
<dbReference type="InterPro" id="IPR029071">
    <property type="entry name" value="Ubiquitin-like_domsf"/>
</dbReference>
<feature type="domain" description="Ubiquitin-like" evidence="1">
    <location>
        <begin position="54"/>
        <end position="133"/>
    </location>
</feature>
<dbReference type="EMBL" id="CAWUFR010000094">
    <property type="protein sequence ID" value="CAK6966565.1"/>
    <property type="molecule type" value="Genomic_DNA"/>
</dbReference>
<evidence type="ECO:0000313" key="2">
    <source>
        <dbReference type="EMBL" id="CAK6966565.1"/>
    </source>
</evidence>
<evidence type="ECO:0000313" key="3">
    <source>
        <dbReference type="Proteomes" id="UP001314229"/>
    </source>
</evidence>
<organism evidence="2 3">
    <name type="scientific">Scomber scombrus</name>
    <name type="common">Atlantic mackerel</name>
    <name type="synonym">Scomber vernalis</name>
    <dbReference type="NCBI Taxonomy" id="13677"/>
    <lineage>
        <taxon>Eukaryota</taxon>
        <taxon>Metazoa</taxon>
        <taxon>Chordata</taxon>
        <taxon>Craniata</taxon>
        <taxon>Vertebrata</taxon>
        <taxon>Euteleostomi</taxon>
        <taxon>Actinopterygii</taxon>
        <taxon>Neopterygii</taxon>
        <taxon>Teleostei</taxon>
        <taxon>Neoteleostei</taxon>
        <taxon>Acanthomorphata</taxon>
        <taxon>Pelagiaria</taxon>
        <taxon>Scombriformes</taxon>
        <taxon>Scombridae</taxon>
        <taxon>Scomber</taxon>
    </lineage>
</organism>
<name>A0AAV1P5S4_SCOSC</name>
<gene>
    <name evidence="2" type="ORF">FSCOSCO3_A016929</name>
</gene>
<accession>A0AAV1P5S4</accession>
<feature type="domain" description="Ubiquitin-like" evidence="1">
    <location>
        <begin position="140"/>
        <end position="214"/>
    </location>
</feature>